<dbReference type="EMBL" id="BK002606">
    <property type="protein sequence ID" value="DAA04112.1"/>
    <property type="molecule type" value="Genomic_DNA"/>
</dbReference>
<feature type="compositionally biased region" description="Basic residues" evidence="1">
    <location>
        <begin position="90"/>
        <end position="107"/>
    </location>
</feature>
<evidence type="ECO:0000256" key="1">
    <source>
        <dbReference type="SAM" id="MobiDB-lite"/>
    </source>
</evidence>
<evidence type="ECO:0000313" key="2">
    <source>
        <dbReference type="EMBL" id="DAA04112.1"/>
    </source>
</evidence>
<proteinExistence type="predicted"/>
<gene>
    <name evidence="2" type="ORF">HDC14094</name>
</gene>
<reference evidence="2" key="1">
    <citation type="journal article" date="2003" name="Genome Biol.">
        <title>An integrated gene annotation and transcriptional profiling approach towards the full gene content of the Drosophila genome.</title>
        <authorList>
            <person name="Hild M."/>
            <person name="Beckmann B."/>
            <person name="Haas S.A."/>
            <person name="Koch B."/>
            <person name="Solovyev V."/>
            <person name="Busold C."/>
            <person name="Fellenberg K."/>
            <person name="Boutros M."/>
            <person name="Vingron M."/>
            <person name="Sauer F."/>
            <person name="Hoheisel J.D."/>
            <person name="Paro R."/>
        </authorList>
    </citation>
    <scope>NUCLEOTIDE SEQUENCE</scope>
</reference>
<sequence>MSLHVLLSGSYAPKISSVSSDILRLFSNSYISNAPWRTATLWPSGGAVADFCPLMQASRRASVRQIKTSSKAATAEAETEIGNCATVQRQSRRRSSGNGKNRRHKDNSRRAWDGYKSVAIYGQARWRPNSVLASISAQHHAGLTTF</sequence>
<protein>
    <submittedName>
        <fullName evidence="2">HDC14094</fullName>
    </submittedName>
</protein>
<organism evidence="2">
    <name type="scientific">Drosophila melanogaster</name>
    <name type="common">Fruit fly</name>
    <dbReference type="NCBI Taxonomy" id="7227"/>
    <lineage>
        <taxon>Eukaryota</taxon>
        <taxon>Metazoa</taxon>
        <taxon>Ecdysozoa</taxon>
        <taxon>Arthropoda</taxon>
        <taxon>Hexapoda</taxon>
        <taxon>Insecta</taxon>
        <taxon>Pterygota</taxon>
        <taxon>Neoptera</taxon>
        <taxon>Endopterygota</taxon>
        <taxon>Diptera</taxon>
        <taxon>Brachycera</taxon>
        <taxon>Muscomorpha</taxon>
        <taxon>Ephydroidea</taxon>
        <taxon>Drosophilidae</taxon>
        <taxon>Drosophila</taxon>
        <taxon>Sophophora</taxon>
    </lineage>
</organism>
<dbReference type="AlphaFoldDB" id="Q6IJW0"/>
<name>Q6IJW0_DROME</name>
<feature type="region of interest" description="Disordered" evidence="1">
    <location>
        <begin position="70"/>
        <end position="109"/>
    </location>
</feature>
<accession>Q6IJW0</accession>